<evidence type="ECO:0000256" key="1">
    <source>
        <dbReference type="ARBA" id="ARBA00005234"/>
    </source>
</evidence>
<organism evidence="6 7">
    <name type="scientific">Rosa chinensis</name>
    <name type="common">China rose</name>
    <dbReference type="NCBI Taxonomy" id="74649"/>
    <lineage>
        <taxon>Eukaryota</taxon>
        <taxon>Viridiplantae</taxon>
        <taxon>Streptophyta</taxon>
        <taxon>Embryophyta</taxon>
        <taxon>Tracheophyta</taxon>
        <taxon>Spermatophyta</taxon>
        <taxon>Magnoliopsida</taxon>
        <taxon>eudicotyledons</taxon>
        <taxon>Gunneridae</taxon>
        <taxon>Pentapetalae</taxon>
        <taxon>rosids</taxon>
        <taxon>fabids</taxon>
        <taxon>Rosales</taxon>
        <taxon>Rosaceae</taxon>
        <taxon>Rosoideae</taxon>
        <taxon>Rosoideae incertae sedis</taxon>
        <taxon>Rosa</taxon>
    </lineage>
</organism>
<dbReference type="InterPro" id="IPR004252">
    <property type="entry name" value="Probable_transposase_24"/>
</dbReference>
<dbReference type="Gramene" id="PRQ17143">
    <property type="protein sequence ID" value="PRQ17143"/>
    <property type="gene ID" value="RchiOBHm_Chr7g0191841"/>
</dbReference>
<feature type="compositionally biased region" description="Basic residues" evidence="4">
    <location>
        <begin position="1"/>
        <end position="18"/>
    </location>
</feature>
<evidence type="ECO:0000259" key="5">
    <source>
        <dbReference type="PROSITE" id="PS50600"/>
    </source>
</evidence>
<comment type="caution">
    <text evidence="6">The sequence shown here is derived from an EMBL/GenBank/DDBJ whole genome shotgun (WGS) entry which is preliminary data.</text>
</comment>
<dbReference type="PANTHER" id="PTHR33018">
    <property type="entry name" value="OS10G0338966 PROTEIN-RELATED"/>
    <property type="match status" value="1"/>
</dbReference>
<dbReference type="PANTHER" id="PTHR33018:SF31">
    <property type="entry name" value="TRANSPOSASE, PTTA_EN_SPM, PLANT"/>
    <property type="match status" value="1"/>
</dbReference>
<dbReference type="InterPro" id="IPR058352">
    <property type="entry name" value="DUF8039"/>
</dbReference>
<evidence type="ECO:0000256" key="4">
    <source>
        <dbReference type="SAM" id="MobiDB-lite"/>
    </source>
</evidence>
<gene>
    <name evidence="6" type="ORF">RchiOBHm_Chr7g0191841</name>
</gene>
<sequence length="775" mass="88569">MGSKKGIRKSPRGKKLKRKADLETSHPETDEVLEEKEESVSANTITSTESVKTRGKRNVVALYKVLVKKALGKKFKVSYTETGNPNGRIRHTLQSYIGMLARTKVPINIVSWPEVDGDLKDKLWLDVQETFKVAPESKKLVLTSAGTKWRAFKTMLTRKYVLPYLGKKKKLRKPPSQYNFVGREPWKDFVKERTTEKFLQLHNEQSERVKKRKYHHRLSRKGYIGLEEELRKTLPEGEVIDRAIMWKKARQRKDGDIDEEARGVATKIDDLLEKKSKGELEISGNSDVLSQALETPEHSGRVRGVGGFVNPSTYFKMPKQKRIRITKAELLARDRERDRELEETKKMLAAQQARTEELLHKKIAQLEALITGKTPYTSPLNVHVVGENTISPISDKGSFQDIRRNTSNILDEPKVKQEVDDCEVVPPPTEMGGTCELAVDTISNIVAFGTVFDEEDVSRVIHGVPMKEGCVRVSVDGAIQEEARLPFPVGDEMELVGQAVGSHVAWPEELVIRRVNKKKKRKMDFVKQLFDKAELNPFVPKRCKLLYKHAKTIMSQTNESIRTMLDDSVFGVQKQLFILTENVIDLLEMNKIGQGVIAAYMANLHETLRERDELDTFGFIDPAATYMCERSEFVPYLVNRLKEGKGDRIFLMAYNPGEHWILTIIWEDEIYIVDPLPKPVHYKPWENAVINAVKTYNAEKGRVTKVPKLKLLPGAPKQPGGVECGYYVMRYMKDIINDDTLSFSTKWAVKDRKGYTQQQLDEVRIEVADYLQTLL</sequence>
<name>A0A2P6P5D9_ROSCH</name>
<proteinExistence type="inferred from homology"/>
<reference evidence="6 7" key="1">
    <citation type="journal article" date="2018" name="Nat. Genet.">
        <title>The Rosa genome provides new insights in the design of modern roses.</title>
        <authorList>
            <person name="Bendahmane M."/>
        </authorList>
    </citation>
    <scope>NUCLEOTIDE SEQUENCE [LARGE SCALE GENOMIC DNA]</scope>
    <source>
        <strain evidence="7">cv. Old Blush</strain>
    </source>
</reference>
<feature type="region of interest" description="Disordered" evidence="4">
    <location>
        <begin position="1"/>
        <end position="41"/>
    </location>
</feature>
<evidence type="ECO:0000313" key="6">
    <source>
        <dbReference type="EMBL" id="PRQ17143.1"/>
    </source>
</evidence>
<dbReference type="Pfam" id="PF26133">
    <property type="entry name" value="DUF8039"/>
    <property type="match status" value="1"/>
</dbReference>
<dbReference type="OrthoDB" id="1869436at2759"/>
<protein>
    <submittedName>
        <fullName evidence="6">Putative Ulp1 protease family catalytic domain, putative transposase, Ptta/En/Spm, plant</fullName>
    </submittedName>
</protein>
<keyword evidence="3" id="KW-0378">Hydrolase</keyword>
<keyword evidence="7" id="KW-1185">Reference proteome</keyword>
<evidence type="ECO:0000313" key="7">
    <source>
        <dbReference type="Proteomes" id="UP000238479"/>
    </source>
</evidence>
<dbReference type="GO" id="GO:0006508">
    <property type="term" value="P:proteolysis"/>
    <property type="evidence" value="ECO:0007669"/>
    <property type="project" value="UniProtKB-KW"/>
</dbReference>
<dbReference type="SUPFAM" id="SSF54001">
    <property type="entry name" value="Cysteine proteinases"/>
    <property type="match status" value="1"/>
</dbReference>
<dbReference type="OMA" id="NCMLNIS"/>
<dbReference type="InterPro" id="IPR038765">
    <property type="entry name" value="Papain-like_cys_pep_sf"/>
</dbReference>
<dbReference type="AlphaFoldDB" id="A0A2P6P5D9"/>
<evidence type="ECO:0000256" key="2">
    <source>
        <dbReference type="ARBA" id="ARBA00022670"/>
    </source>
</evidence>
<feature type="domain" description="Ubiquitin-like protease family profile" evidence="5">
    <location>
        <begin position="576"/>
        <end position="735"/>
    </location>
</feature>
<dbReference type="Proteomes" id="UP000238479">
    <property type="component" value="Chromosome 7"/>
</dbReference>
<evidence type="ECO:0000256" key="3">
    <source>
        <dbReference type="ARBA" id="ARBA00022801"/>
    </source>
</evidence>
<dbReference type="Pfam" id="PF03004">
    <property type="entry name" value="Transposase_24"/>
    <property type="match status" value="1"/>
</dbReference>
<keyword evidence="2 6" id="KW-0645">Protease</keyword>
<dbReference type="EMBL" id="PDCK01000045">
    <property type="protein sequence ID" value="PRQ17143.1"/>
    <property type="molecule type" value="Genomic_DNA"/>
</dbReference>
<dbReference type="InterPro" id="IPR003653">
    <property type="entry name" value="Peptidase_C48_C"/>
</dbReference>
<dbReference type="GO" id="GO:0008234">
    <property type="term" value="F:cysteine-type peptidase activity"/>
    <property type="evidence" value="ECO:0007669"/>
    <property type="project" value="InterPro"/>
</dbReference>
<dbReference type="PROSITE" id="PS50600">
    <property type="entry name" value="ULP_PROTEASE"/>
    <property type="match status" value="1"/>
</dbReference>
<comment type="similarity">
    <text evidence="1">Belongs to the peptidase C48 family.</text>
</comment>
<feature type="compositionally biased region" description="Basic and acidic residues" evidence="4">
    <location>
        <begin position="19"/>
        <end position="29"/>
    </location>
</feature>
<dbReference type="Gene3D" id="3.40.395.10">
    <property type="entry name" value="Adenoviral Proteinase, Chain A"/>
    <property type="match status" value="1"/>
</dbReference>
<accession>A0A2P6P5D9</accession>